<evidence type="ECO:0000313" key="2">
    <source>
        <dbReference type="Proteomes" id="UP000002899"/>
    </source>
</evidence>
<evidence type="ECO:0000313" key="1">
    <source>
        <dbReference type="EMBL" id="SJK86583.1"/>
    </source>
</evidence>
<reference evidence="1 2" key="2">
    <citation type="journal article" date="2013" name="PLoS ONE">
        <title>Whole genome mapping and re-organization of the nuclear and mitochondrial genomes of Babesia microti isolates.</title>
        <authorList>
            <person name="Cornillot E."/>
            <person name="Dassouli A."/>
            <person name="Garg A."/>
            <person name="Pachikara N."/>
            <person name="Randazzo S."/>
            <person name="Depoix D."/>
            <person name="Carcy B."/>
            <person name="Delbecq S."/>
            <person name="Frutos R."/>
            <person name="Silva J.C."/>
            <person name="Sutton R."/>
            <person name="Krause P.J."/>
            <person name="Mamoun C.B."/>
        </authorList>
    </citation>
    <scope>NUCLEOTIDE SEQUENCE [LARGE SCALE GENOMIC DNA]</scope>
    <source>
        <strain evidence="1 2">RI</strain>
    </source>
</reference>
<reference evidence="1 2" key="1">
    <citation type="journal article" date="2012" name="Nucleic Acids Res.">
        <title>Sequencing of the smallest Apicomplexan genome from the human pathogen Babesia microti.</title>
        <authorList>
            <person name="Cornillot E."/>
            <person name="Hadj-Kaddour K."/>
            <person name="Dassouli A."/>
            <person name="Noel B."/>
            <person name="Ranwez V."/>
            <person name="Vacherie B."/>
            <person name="Augagneur Y."/>
            <person name="Bres V."/>
            <person name="Duclos A."/>
            <person name="Randazzo S."/>
            <person name="Carcy B."/>
            <person name="Debierre-Grockiego F."/>
            <person name="Delbecq S."/>
            <person name="Moubri-Menage K."/>
            <person name="Shams-Eldin H."/>
            <person name="Usmani-Brown S."/>
            <person name="Bringaud F."/>
            <person name="Wincker P."/>
            <person name="Vivares C.P."/>
            <person name="Schwarz R.T."/>
            <person name="Schetters T.P."/>
            <person name="Krause P.J."/>
            <person name="Gorenflot A."/>
            <person name="Berry V."/>
            <person name="Barbe V."/>
            <person name="Ben Mamoun C."/>
        </authorList>
    </citation>
    <scope>NUCLEOTIDE SEQUENCE [LARGE SCALE GENOMIC DNA]</scope>
    <source>
        <strain evidence="1 2">RI</strain>
    </source>
</reference>
<dbReference type="GeneID" id="24425357"/>
<keyword evidence="2" id="KW-1185">Reference proteome</keyword>
<dbReference type="AlphaFoldDB" id="A0A1R4AC41"/>
<name>A0A1R4AC41_BABMR</name>
<dbReference type="VEuPathDB" id="PiroplasmaDB:BMR1_03g03551"/>
<accession>A0A1R4AC41</accession>
<reference evidence="1 2" key="3">
    <citation type="journal article" date="2016" name="Sci. Rep.">
        <title>Genome-wide diversity and gene expression profiling of Babesia microti isolates identify polymorphic genes that mediate host-pathogen interactions.</title>
        <authorList>
            <person name="Silva J.C."/>
            <person name="Cornillot E."/>
            <person name="McCracken C."/>
            <person name="Usmani-Brown S."/>
            <person name="Dwivedi A."/>
            <person name="Ifeonu O.O."/>
            <person name="Crabtree J."/>
            <person name="Gotia H.T."/>
            <person name="Virji A.Z."/>
            <person name="Reynes C."/>
            <person name="Colinge J."/>
            <person name="Kumar V."/>
            <person name="Lawres L."/>
            <person name="Pazzi J.E."/>
            <person name="Pablo J.V."/>
            <person name="Hung C."/>
            <person name="Brancato J."/>
            <person name="Kumari P."/>
            <person name="Orvis J."/>
            <person name="Tretina K."/>
            <person name="Chibucos M."/>
            <person name="Ott S."/>
            <person name="Sadzewicz L."/>
            <person name="Sengamalay N."/>
            <person name="Shetty A.C."/>
            <person name="Su Q."/>
            <person name="Tallon L."/>
            <person name="Fraser C.M."/>
            <person name="Frutos R."/>
            <person name="Molina D.M."/>
            <person name="Krause P.J."/>
            <person name="Ben Mamoun C."/>
        </authorList>
    </citation>
    <scope>NUCLEOTIDE SEQUENCE [LARGE SCALE GENOMIC DNA]</scope>
    <source>
        <strain evidence="1 2">RI</strain>
    </source>
</reference>
<proteinExistence type="predicted"/>
<dbReference type="RefSeq" id="XP_021338723.1">
    <property type="nucleotide sequence ID" value="XM_021482174.1"/>
</dbReference>
<dbReference type="Proteomes" id="UP000002899">
    <property type="component" value="Chromosome III"/>
</dbReference>
<sequence>MPMSLIERFNIGVRKSFAILNQGLELNDSLYEIKHVHLPMLLKLQPPTGFFDTRQLSSDSCCIFRNTANECPLSGQCLLIILDFDEIIYSAECVDEFLKELSTARKSFHPEQLKLVDNQCINILTDLLHLESVLSYLSISSALDKSLNKEKFVRSLIDILISNFELLNDIIKLHSTITKLNESSLPIYTKANELPTDEEDHVHLLEDHMKSLDLLKIVTCDGKILYHFLDQSRHPPVIIYNDESINLFSELNHIKYQSIILLQTMYCYCDINWYIYTRNMPLVYPTHADDYYHYDRLAAVIGSSDKLNSINNKAKSHKNSIDLQFMALDYGSTTLLPLLQLGIPFLTSEVVALLLLFSQNPEIVQILQKQNVSSQLLQIIEQENGAYFTSVISKIEPINIVTLTKFSTEIENSLKISLIARHSLLLLLKLCDKSDAYLLDKLCKFTIDYLTIFSYDSINKAIQLRDIATTHLSLICKCLNKILPNNSNLSLQRICIELLYILNKFKPNSDVITSCTEIQEFYSELCKFLWLKNLNISSITTSCILLKDVELPVSILDSKSKIIYDKYKLGDLTLFNLIYMLSIGNNFQNEKCQVLLEKLMYDEILVNKYWDIITSGSNVHSVQNWLQDILCNINDDKCIEQQVPVVSNLLSIALVPQFDLTKLQCIYGVYGNILQSLGTLLQSIVEICDFQNSKYCKTIKSILYMYLQLLLLIKYYKTQNTNLLHFVNWKSVIAIMSLKEFHSDYMVLVGISSMILGLVCDIFQVDRFYELGIDLGNSISDYPNSITNLVESSQYVTVMDSLGNIKFQNKFPNDQLNSCENYTYVWNNYQLCKLMICIYVYKTFVHEKAMNVLLELAQQNKVSYSQPHIVSFTNETCTPNVLLDRLNNAATEQQNATREIAHLYSTISKLNRQMAVLAKAYFQADDSLRKVKYDLEQLKTPKTADHNLQVQYEELKFKHEKLLELLGRIEEKLPEAVTICRSKFE</sequence>
<dbReference type="OrthoDB" id="361700at2759"/>
<organism evidence="1 2">
    <name type="scientific">Babesia microti (strain RI)</name>
    <dbReference type="NCBI Taxonomy" id="1133968"/>
    <lineage>
        <taxon>Eukaryota</taxon>
        <taxon>Sar</taxon>
        <taxon>Alveolata</taxon>
        <taxon>Apicomplexa</taxon>
        <taxon>Aconoidasida</taxon>
        <taxon>Piroplasmida</taxon>
        <taxon>Babesiidae</taxon>
        <taxon>Babesia</taxon>
    </lineage>
</organism>
<dbReference type="KEGG" id="bmic:BMR1_03g03551"/>
<protein>
    <submittedName>
        <fullName evidence="1">Uncharacterized protein</fullName>
    </submittedName>
</protein>
<dbReference type="EMBL" id="LN871598">
    <property type="protein sequence ID" value="SJK86583.1"/>
    <property type="molecule type" value="Genomic_DNA"/>
</dbReference>